<dbReference type="Gene3D" id="3.40.50.300">
    <property type="entry name" value="P-loop containing nucleotide triphosphate hydrolases"/>
    <property type="match status" value="1"/>
</dbReference>
<dbReference type="RefSeq" id="WP_368502875.1">
    <property type="nucleotide sequence ID" value="NZ_CP162550.1"/>
</dbReference>
<evidence type="ECO:0000313" key="2">
    <source>
        <dbReference type="EMBL" id="XDI35264.1"/>
    </source>
</evidence>
<dbReference type="SUPFAM" id="SSF52540">
    <property type="entry name" value="P-loop containing nucleoside triphosphate hydrolases"/>
    <property type="match status" value="1"/>
</dbReference>
<feature type="domain" description="Helicase HerA central" evidence="1">
    <location>
        <begin position="257"/>
        <end position="327"/>
    </location>
</feature>
<dbReference type="InterPro" id="IPR002789">
    <property type="entry name" value="HerA_central"/>
</dbReference>
<geneLocation type="plasmid" evidence="2">
    <name>unnamed</name>
</geneLocation>
<dbReference type="AlphaFoldDB" id="A0AB39BNJ9"/>
<accession>A0AB39BNJ9</accession>
<proteinExistence type="predicted"/>
<name>A0AB39BNJ9_9BACI</name>
<gene>
    <name evidence="2" type="ORF">AB3N04_01150</name>
</gene>
<dbReference type="InterPro" id="IPR051162">
    <property type="entry name" value="T4SS_component"/>
</dbReference>
<evidence type="ECO:0000259" key="1">
    <source>
        <dbReference type="Pfam" id="PF01935"/>
    </source>
</evidence>
<dbReference type="InterPro" id="IPR027417">
    <property type="entry name" value="P-loop_NTPase"/>
</dbReference>
<protein>
    <submittedName>
        <fullName evidence="2">VirB4 family type IV secretion system protein</fullName>
    </submittedName>
</protein>
<dbReference type="CDD" id="cd01127">
    <property type="entry name" value="TrwB_TraG_TraD_VirD4"/>
    <property type="match status" value="1"/>
</dbReference>
<keyword evidence="2" id="KW-0614">Plasmid</keyword>
<sequence length="672" mass="76782">MDEENDHEIPSYQLDTMGDIMDIISPDGISIKDEDHGVIKQSAGTKTYYRPAYIPPDGYPRKMQTNWLYDITASGEVDVLVDVHKVTKSNAIQSLQKQQTMLQSNLSFQRARGNIDQISDLNTKINDTLILSDEIQFNENDMFNISTFIMMYGSSKKELDAYSEYLEDLMSGSFFRLTTAWSRIKKGFISTLPIGTNKLQDTIRNIDRRALSTFSPYISGAGKYMGGIPFGINRITGQKEFLNSFGNDRHRPDNYNMGIFGISGSGKSLAMKLKIARENAAANVYAGIIDPEGEFSRLTTRLGGINLNISEESEIRINPCAINYSDIPLDDKDDEELESLELEDDKKIIEKNGVKYLRFVPIREKVNELLDFFDIIVRGKEDTGLNVFERNFLEDAVFDVFAQRGITTDPDSLFEEDIKEIDGQLIQSQVRKPEPELFDIFKYLKGKFGDDPKADRLLAALKPFLRTGSKPLFDGQTFLGRGVTQSLENSRLVNFNISQLEEGFLRPIAFHVILNYLWEYFAKNLNNAHKKKYIYCDELWQFVDGEQTIKFFEKVARRARKRNCGLVYASQDFVRLLENKKARGIVTNTYTILFMKQNKIDLAKIRENFPLTEGELGILFNQGADKGEAILRIGLSTVWLKTDPSDEEMVFIESNQAVLDEMMKRKRLAERV</sequence>
<dbReference type="Gene3D" id="1.10.8.730">
    <property type="match status" value="1"/>
</dbReference>
<dbReference type="Pfam" id="PF01935">
    <property type="entry name" value="DUF87"/>
    <property type="match status" value="1"/>
</dbReference>
<dbReference type="EMBL" id="CP162550">
    <property type="protein sequence ID" value="XDI35264.1"/>
    <property type="molecule type" value="Genomic_DNA"/>
</dbReference>
<dbReference type="PANTHER" id="PTHR30121">
    <property type="entry name" value="UNCHARACTERIZED PROTEIN YJGR-RELATED"/>
    <property type="match status" value="1"/>
</dbReference>
<organism evidence="2">
    <name type="scientific">Alkalihalophilus sp. As8PL</name>
    <dbReference type="NCBI Taxonomy" id="3237103"/>
    <lineage>
        <taxon>Bacteria</taxon>
        <taxon>Bacillati</taxon>
        <taxon>Bacillota</taxon>
        <taxon>Bacilli</taxon>
        <taxon>Bacillales</taxon>
        <taxon>Bacillaceae</taxon>
        <taxon>Alkalihalophilus</taxon>
    </lineage>
</organism>
<reference evidence="2" key="1">
    <citation type="submission" date="2024-07" db="EMBL/GenBank/DDBJ databases">
        <title>Identification and characteristics of an arsenic-resistant bacterial isolate, which belongs to a novel species.</title>
        <authorList>
            <person name="Juszczyk A."/>
            <person name="Kowalczyk A."/>
            <person name="Was K."/>
            <person name="Kosowicz W."/>
            <person name="Budzyn A."/>
            <person name="Latowski D."/>
        </authorList>
    </citation>
    <scope>NUCLEOTIDE SEQUENCE</scope>
    <source>
        <strain evidence="2">As8PL</strain>
        <plasmid evidence="2">unnamed</plasmid>
    </source>
</reference>
<dbReference type="PANTHER" id="PTHR30121:SF11">
    <property type="entry name" value="AAA+ ATPASE DOMAIN-CONTAINING PROTEIN"/>
    <property type="match status" value="1"/>
</dbReference>